<feature type="compositionally biased region" description="Low complexity" evidence="1">
    <location>
        <begin position="98"/>
        <end position="110"/>
    </location>
</feature>
<evidence type="ECO:0000313" key="4">
    <source>
        <dbReference type="Proteomes" id="UP000274922"/>
    </source>
</evidence>
<evidence type="ECO:0000313" key="3">
    <source>
        <dbReference type="EMBL" id="RKO99238.1"/>
    </source>
</evidence>
<organism evidence="3 4">
    <name type="scientific">Caulochytrium protostelioides</name>
    <dbReference type="NCBI Taxonomy" id="1555241"/>
    <lineage>
        <taxon>Eukaryota</taxon>
        <taxon>Fungi</taxon>
        <taxon>Fungi incertae sedis</taxon>
        <taxon>Chytridiomycota</taxon>
        <taxon>Chytridiomycota incertae sedis</taxon>
        <taxon>Chytridiomycetes</taxon>
        <taxon>Caulochytriales</taxon>
        <taxon>Caulochytriaceae</taxon>
        <taxon>Caulochytrium</taxon>
    </lineage>
</organism>
<accession>A0A4P9X2B4</accession>
<reference evidence="4" key="1">
    <citation type="journal article" date="2018" name="Nat. Microbiol.">
        <title>Leveraging single-cell genomics to expand the fungal tree of life.</title>
        <authorList>
            <person name="Ahrendt S.R."/>
            <person name="Quandt C.A."/>
            <person name="Ciobanu D."/>
            <person name="Clum A."/>
            <person name="Salamov A."/>
            <person name="Andreopoulos B."/>
            <person name="Cheng J.F."/>
            <person name="Woyke T."/>
            <person name="Pelin A."/>
            <person name="Henrissat B."/>
            <person name="Reynolds N.K."/>
            <person name="Benny G.L."/>
            <person name="Smith M.E."/>
            <person name="James T.Y."/>
            <person name="Grigoriev I.V."/>
        </authorList>
    </citation>
    <scope>NUCLEOTIDE SEQUENCE [LARGE SCALE GENOMIC DNA]</scope>
    <source>
        <strain evidence="4">ATCC 52028</strain>
    </source>
</reference>
<dbReference type="Proteomes" id="UP000274922">
    <property type="component" value="Unassembled WGS sequence"/>
</dbReference>
<gene>
    <name evidence="3" type="ORF">CXG81DRAFT_27988</name>
</gene>
<keyword evidence="2" id="KW-0812">Transmembrane</keyword>
<name>A0A4P9X2B4_9FUNG</name>
<feature type="region of interest" description="Disordered" evidence="1">
    <location>
        <begin position="98"/>
        <end position="142"/>
    </location>
</feature>
<keyword evidence="2" id="KW-0472">Membrane</keyword>
<sequence length="142" mass="14294">MAARRAAADGAPAEPAAERVEPIARACHRNALMVASATSTLAWLVVTRRAQRRRPELLRRNPFVVPLLAGVSAAVGFGGYRLLDDRCMAQHGLAAAAAGPASGSAAGSKPAAHRGADPHAARGPAPAPCPVAAKPMPAAAAA</sequence>
<proteinExistence type="predicted"/>
<dbReference type="AlphaFoldDB" id="A0A4P9X2B4"/>
<evidence type="ECO:0000256" key="1">
    <source>
        <dbReference type="SAM" id="MobiDB-lite"/>
    </source>
</evidence>
<dbReference type="EMBL" id="ML014305">
    <property type="protein sequence ID" value="RKO99238.1"/>
    <property type="molecule type" value="Genomic_DNA"/>
</dbReference>
<feature type="compositionally biased region" description="Low complexity" evidence="1">
    <location>
        <begin position="130"/>
        <end position="142"/>
    </location>
</feature>
<evidence type="ECO:0000256" key="2">
    <source>
        <dbReference type="SAM" id="Phobius"/>
    </source>
</evidence>
<keyword evidence="4" id="KW-1185">Reference proteome</keyword>
<keyword evidence="2" id="KW-1133">Transmembrane helix</keyword>
<feature type="transmembrane region" description="Helical" evidence="2">
    <location>
        <begin position="63"/>
        <end position="83"/>
    </location>
</feature>
<protein>
    <submittedName>
        <fullName evidence="3">Uncharacterized protein</fullName>
    </submittedName>
</protein>